<dbReference type="PROSITE" id="PS50297">
    <property type="entry name" value="ANK_REP_REGION"/>
    <property type="match status" value="3"/>
</dbReference>
<evidence type="ECO:0000313" key="6">
    <source>
        <dbReference type="Proteomes" id="UP001217089"/>
    </source>
</evidence>
<dbReference type="SUPFAM" id="SSF48403">
    <property type="entry name" value="Ankyrin repeat"/>
    <property type="match status" value="1"/>
</dbReference>
<proteinExistence type="predicted"/>
<evidence type="ECO:0000256" key="1">
    <source>
        <dbReference type="ARBA" id="ARBA00022737"/>
    </source>
</evidence>
<evidence type="ECO:0000313" key="5">
    <source>
        <dbReference type="EMBL" id="KAJ8318223.1"/>
    </source>
</evidence>
<gene>
    <name evidence="5" type="ORF">KUTeg_003314</name>
</gene>
<dbReference type="InterPro" id="IPR002110">
    <property type="entry name" value="Ankyrin_rpt"/>
</dbReference>
<keyword evidence="4" id="KW-0812">Transmembrane</keyword>
<keyword evidence="2 3" id="KW-0040">ANK repeat</keyword>
<evidence type="ECO:0000256" key="2">
    <source>
        <dbReference type="ARBA" id="ARBA00023043"/>
    </source>
</evidence>
<organism evidence="5 6">
    <name type="scientific">Tegillarca granosa</name>
    <name type="common">Malaysian cockle</name>
    <name type="synonym">Anadara granosa</name>
    <dbReference type="NCBI Taxonomy" id="220873"/>
    <lineage>
        <taxon>Eukaryota</taxon>
        <taxon>Metazoa</taxon>
        <taxon>Spiralia</taxon>
        <taxon>Lophotrochozoa</taxon>
        <taxon>Mollusca</taxon>
        <taxon>Bivalvia</taxon>
        <taxon>Autobranchia</taxon>
        <taxon>Pteriomorphia</taxon>
        <taxon>Arcoida</taxon>
        <taxon>Arcoidea</taxon>
        <taxon>Arcidae</taxon>
        <taxon>Tegillarca</taxon>
    </lineage>
</organism>
<feature type="repeat" description="ANK" evidence="3">
    <location>
        <begin position="90"/>
        <end position="122"/>
    </location>
</feature>
<feature type="transmembrane region" description="Helical" evidence="4">
    <location>
        <begin position="291"/>
        <end position="309"/>
    </location>
</feature>
<dbReference type="SMART" id="SM00248">
    <property type="entry name" value="ANK"/>
    <property type="match status" value="5"/>
</dbReference>
<evidence type="ECO:0000256" key="3">
    <source>
        <dbReference type="PROSITE-ProRule" id="PRU00023"/>
    </source>
</evidence>
<dbReference type="PROSITE" id="PS50088">
    <property type="entry name" value="ANK_REPEAT"/>
    <property type="match status" value="3"/>
</dbReference>
<sequence>MANSYPLADLHPVHAEPNDKKCPELQLLEHAISNCAVPLVHQLIQQHPKVVFEKGWHGQTPLHKACLVGDWSIVFLLLEAGSDANALNEFDETPLHYACKRGVGSVVHLLIQRGANLEAVDKNGMGVSHHAAQTGSIFVFHLLNELGVNFTTVDRNLQTPLHIACKHGHVETFKFLVKKGRSNILQADKDGNNALHIAAIEGHSYLCWIIMSMTTCSTLHVFNRCGLTPRKLAEQRDSFGHQEIIPVMKYYETVKRDARPGGPISLWWGHFYVPGLYYALLIFFAALIGGWYQGFIVAAGMAFLILNLIKHTHRMIVRQPKTKHCKLCEQVLRLHGSPLFVFTQVYSQKQPFSLLLVHYRCSYLLCSCSYSLCTYIVQMCIKTKHSGK</sequence>
<dbReference type="EMBL" id="JARBDR010000214">
    <property type="protein sequence ID" value="KAJ8318223.1"/>
    <property type="molecule type" value="Genomic_DNA"/>
</dbReference>
<feature type="repeat" description="ANK" evidence="3">
    <location>
        <begin position="57"/>
        <end position="89"/>
    </location>
</feature>
<keyword evidence="6" id="KW-1185">Reference proteome</keyword>
<dbReference type="Pfam" id="PF12796">
    <property type="entry name" value="Ank_2"/>
    <property type="match status" value="1"/>
</dbReference>
<evidence type="ECO:0000256" key="4">
    <source>
        <dbReference type="SAM" id="Phobius"/>
    </source>
</evidence>
<keyword evidence="4" id="KW-0472">Membrane</keyword>
<dbReference type="Gene3D" id="1.25.40.20">
    <property type="entry name" value="Ankyrin repeat-containing domain"/>
    <property type="match status" value="1"/>
</dbReference>
<accession>A0ABQ9FRB0</accession>
<dbReference type="InterPro" id="IPR036770">
    <property type="entry name" value="Ankyrin_rpt-contain_sf"/>
</dbReference>
<dbReference type="Proteomes" id="UP001217089">
    <property type="component" value="Unassembled WGS sequence"/>
</dbReference>
<feature type="transmembrane region" description="Helical" evidence="4">
    <location>
        <begin position="265"/>
        <end position="285"/>
    </location>
</feature>
<name>A0ABQ9FRB0_TEGGR</name>
<dbReference type="PANTHER" id="PTHR24198:SF165">
    <property type="entry name" value="ANKYRIN REPEAT-CONTAINING PROTEIN-RELATED"/>
    <property type="match status" value="1"/>
</dbReference>
<dbReference type="PRINTS" id="PR01415">
    <property type="entry name" value="ANKYRIN"/>
</dbReference>
<comment type="caution">
    <text evidence="5">The sequence shown here is derived from an EMBL/GenBank/DDBJ whole genome shotgun (WGS) entry which is preliminary data.</text>
</comment>
<protein>
    <submittedName>
        <fullName evidence="5">Uncharacterized protein</fullName>
    </submittedName>
</protein>
<reference evidence="5 6" key="1">
    <citation type="submission" date="2022-12" db="EMBL/GenBank/DDBJ databases">
        <title>Chromosome-level genome of Tegillarca granosa.</title>
        <authorList>
            <person name="Kim J."/>
        </authorList>
    </citation>
    <scope>NUCLEOTIDE SEQUENCE [LARGE SCALE GENOMIC DNA]</scope>
    <source>
        <strain evidence="5">Teg-2019</strain>
        <tissue evidence="5">Adductor muscle</tissue>
    </source>
</reference>
<keyword evidence="4" id="KW-1133">Transmembrane helix</keyword>
<dbReference type="PANTHER" id="PTHR24198">
    <property type="entry name" value="ANKYRIN REPEAT AND PROTEIN KINASE DOMAIN-CONTAINING PROTEIN"/>
    <property type="match status" value="1"/>
</dbReference>
<keyword evidence="1" id="KW-0677">Repeat</keyword>
<feature type="repeat" description="ANK" evidence="3">
    <location>
        <begin position="156"/>
        <end position="180"/>
    </location>
</feature>
<dbReference type="Pfam" id="PF13857">
    <property type="entry name" value="Ank_5"/>
    <property type="match status" value="1"/>
</dbReference>